<evidence type="ECO:0000313" key="2">
    <source>
        <dbReference type="Proteomes" id="UP001432014"/>
    </source>
</evidence>
<name>A0ABZ1WI39_9ACTN</name>
<dbReference type="Proteomes" id="UP001432014">
    <property type="component" value="Chromosome"/>
</dbReference>
<dbReference type="RefSeq" id="WP_329493516.1">
    <property type="nucleotide sequence ID" value="NZ_CP108460.1"/>
</dbReference>
<accession>A0ABZ1WI39</accession>
<protein>
    <submittedName>
        <fullName evidence="1">Uncharacterized protein</fullName>
    </submittedName>
</protein>
<sequence>MQGDDAGPAPPVPCWGYEGRGRQLAPSLEVLDDDGLRREYLPGLGLSPDHRFLLGADERTAGLLAVSDPYNAGWVLEGR</sequence>
<dbReference type="EMBL" id="CP108482">
    <property type="protein sequence ID" value="WUS60387.1"/>
    <property type="molecule type" value="Genomic_DNA"/>
</dbReference>
<gene>
    <name evidence="1" type="ORF">OG469_35810</name>
</gene>
<evidence type="ECO:0000313" key="1">
    <source>
        <dbReference type="EMBL" id="WUS60387.1"/>
    </source>
</evidence>
<proteinExistence type="predicted"/>
<keyword evidence="2" id="KW-1185">Reference proteome</keyword>
<organism evidence="1 2">
    <name type="scientific">Kitasatospora herbaricolor</name>
    <dbReference type="NCBI Taxonomy" id="68217"/>
    <lineage>
        <taxon>Bacteria</taxon>
        <taxon>Bacillati</taxon>
        <taxon>Actinomycetota</taxon>
        <taxon>Actinomycetes</taxon>
        <taxon>Kitasatosporales</taxon>
        <taxon>Streptomycetaceae</taxon>
        <taxon>Kitasatospora</taxon>
    </lineage>
</organism>
<reference evidence="1 2" key="1">
    <citation type="submission" date="2022-10" db="EMBL/GenBank/DDBJ databases">
        <title>The complete genomes of actinobacterial strains from the NBC collection.</title>
        <authorList>
            <person name="Joergensen T.S."/>
            <person name="Alvarez Arevalo M."/>
            <person name="Sterndorff E.B."/>
            <person name="Faurdal D."/>
            <person name="Vuksanovic O."/>
            <person name="Mourched A.-S."/>
            <person name="Charusanti P."/>
            <person name="Shaw S."/>
            <person name="Blin K."/>
            <person name="Weber T."/>
        </authorList>
    </citation>
    <scope>NUCLEOTIDE SEQUENCE [LARGE SCALE GENOMIC DNA]</scope>
    <source>
        <strain evidence="1 2">NBC_01247</strain>
    </source>
</reference>